<dbReference type="InterPro" id="IPR044823">
    <property type="entry name" value="ASIL1/2-like"/>
</dbReference>
<dbReference type="Pfam" id="PF13837">
    <property type="entry name" value="Myb_DNA-bind_4"/>
    <property type="match status" value="1"/>
</dbReference>
<name>A0A8T0HU44_CERPU</name>
<dbReference type="EMBL" id="CM026426">
    <property type="protein sequence ID" value="KAG0574271.1"/>
    <property type="molecule type" value="Genomic_DNA"/>
</dbReference>
<feature type="region of interest" description="Disordered" evidence="1">
    <location>
        <begin position="128"/>
        <end position="154"/>
    </location>
</feature>
<evidence type="ECO:0000313" key="3">
    <source>
        <dbReference type="EMBL" id="KAG0574271.1"/>
    </source>
</evidence>
<proteinExistence type="predicted"/>
<feature type="domain" description="Myb/SANT-like DNA-binding" evidence="2">
    <location>
        <begin position="159"/>
        <end position="254"/>
    </location>
</feature>
<sequence length="420" mass="46601">MEHRASLSEMMMQQHPHQHQAQGDGGGHDSLEPMGHCEDRHVVVGRLDMVPVGGLRILADDGEQQRILYGEKPMGDDDQTLGNGHSQYHGHTVDMGNGKHGHSMEDMDGKLGVMSAAMLGVEQKMEPRERQMSEGDVGTANSPQVGKLRGRSSRDPAIEWSESATTVLLQAFGEKYRALDRGNFTSKIWADIAARVNSRGSLTGNLVDGVPKTQEQCRIKVDNLKKRYKVEREKKRVSGTGMSKWIFYEMMDELIGANPRHMRSGGGIGGEDSPLGLENGTPLGIRSSGEEGDRMYYLESAGGDGDQTSETIPKISPIHGRRKRKRALEDLEREHVNAPALMALFEGYNVPPNIIDAMLQEDMDECTLINSRDVTVLLEQLRSKHRLHIKLGPAERIKQAIEAAKEKKNSMVLVIQQQQQ</sequence>
<dbReference type="Proteomes" id="UP000822688">
    <property type="component" value="Chromosome V"/>
</dbReference>
<protein>
    <recommendedName>
        <fullName evidence="2">Myb/SANT-like DNA-binding domain-containing protein</fullName>
    </recommendedName>
</protein>
<feature type="region of interest" description="Disordered" evidence="1">
    <location>
        <begin position="74"/>
        <end position="105"/>
    </location>
</feature>
<organism evidence="3 4">
    <name type="scientific">Ceratodon purpureus</name>
    <name type="common">Fire moss</name>
    <name type="synonym">Dicranum purpureum</name>
    <dbReference type="NCBI Taxonomy" id="3225"/>
    <lineage>
        <taxon>Eukaryota</taxon>
        <taxon>Viridiplantae</taxon>
        <taxon>Streptophyta</taxon>
        <taxon>Embryophyta</taxon>
        <taxon>Bryophyta</taxon>
        <taxon>Bryophytina</taxon>
        <taxon>Bryopsida</taxon>
        <taxon>Dicranidae</taxon>
        <taxon>Pseudoditrichales</taxon>
        <taxon>Ditrichaceae</taxon>
        <taxon>Ceratodon</taxon>
    </lineage>
</organism>
<dbReference type="InterPro" id="IPR044822">
    <property type="entry name" value="Myb_DNA-bind_4"/>
</dbReference>
<keyword evidence="4" id="KW-1185">Reference proteome</keyword>
<reference evidence="3" key="1">
    <citation type="submission" date="2020-06" db="EMBL/GenBank/DDBJ databases">
        <title>WGS assembly of Ceratodon purpureus strain R40.</title>
        <authorList>
            <person name="Carey S.B."/>
            <person name="Jenkins J."/>
            <person name="Shu S."/>
            <person name="Lovell J.T."/>
            <person name="Sreedasyam A."/>
            <person name="Maumus F."/>
            <person name="Tiley G.P."/>
            <person name="Fernandez-Pozo N."/>
            <person name="Barry K."/>
            <person name="Chen C."/>
            <person name="Wang M."/>
            <person name="Lipzen A."/>
            <person name="Daum C."/>
            <person name="Saski C.A."/>
            <person name="Payton A.C."/>
            <person name="Mcbreen J.C."/>
            <person name="Conrad R.E."/>
            <person name="Kollar L.M."/>
            <person name="Olsson S."/>
            <person name="Huttunen S."/>
            <person name="Landis J.B."/>
            <person name="Wickett N.J."/>
            <person name="Johnson M.G."/>
            <person name="Rensing S.A."/>
            <person name="Grimwood J."/>
            <person name="Schmutz J."/>
            <person name="Mcdaniel S.F."/>
        </authorList>
    </citation>
    <scope>NUCLEOTIDE SEQUENCE</scope>
    <source>
        <strain evidence="3">R40</strain>
    </source>
</reference>
<evidence type="ECO:0000259" key="2">
    <source>
        <dbReference type="Pfam" id="PF13837"/>
    </source>
</evidence>
<evidence type="ECO:0000256" key="1">
    <source>
        <dbReference type="SAM" id="MobiDB-lite"/>
    </source>
</evidence>
<gene>
    <name evidence="3" type="ORF">KC19_VG249200</name>
</gene>
<evidence type="ECO:0000313" key="4">
    <source>
        <dbReference type="Proteomes" id="UP000822688"/>
    </source>
</evidence>
<comment type="caution">
    <text evidence="3">The sequence shown here is derived from an EMBL/GenBank/DDBJ whole genome shotgun (WGS) entry which is preliminary data.</text>
</comment>
<dbReference type="PANTHER" id="PTHR31307:SF45">
    <property type="entry name" value="OS09G0558200 PROTEIN"/>
    <property type="match status" value="1"/>
</dbReference>
<accession>A0A8T0HU44</accession>
<dbReference type="Gene3D" id="1.10.10.60">
    <property type="entry name" value="Homeodomain-like"/>
    <property type="match status" value="1"/>
</dbReference>
<feature type="compositionally biased region" description="Low complexity" evidence="1">
    <location>
        <begin position="13"/>
        <end position="22"/>
    </location>
</feature>
<feature type="region of interest" description="Disordered" evidence="1">
    <location>
        <begin position="1"/>
        <end position="29"/>
    </location>
</feature>
<dbReference type="PANTHER" id="PTHR31307">
    <property type="entry name" value="TRIHELIX TRANSCRIPTION FACTOR ASIL2"/>
    <property type="match status" value="1"/>
</dbReference>
<dbReference type="AlphaFoldDB" id="A0A8T0HU44"/>